<dbReference type="EMBL" id="JALJRB010000040">
    <property type="protein sequence ID" value="MCJ8503028.1"/>
    <property type="molecule type" value="Genomic_DNA"/>
</dbReference>
<reference evidence="1" key="1">
    <citation type="submission" date="2022-04" db="EMBL/GenBank/DDBJ databases">
        <title>Desulfatitalea alkaliphila sp. nov., a novel anaerobic sulfate-reducing bacterium isolated from terrestrial mud volcano, Taman Peninsula, Russia.</title>
        <authorList>
            <person name="Khomyakova M.A."/>
            <person name="Merkel A.Y."/>
            <person name="Slobodkin A.I."/>
        </authorList>
    </citation>
    <scope>NUCLEOTIDE SEQUENCE</scope>
    <source>
        <strain evidence="1">M08but</strain>
    </source>
</reference>
<sequence length="375" mass="41880">MGYEHEKSGFTDKYQYRSWLSIEGLGVVEPERGKPIPFNPRWYRAWEAELYRQAVLRTGQKKWNLCRFGSDPDGKLTRGDYRKTLGALRDASRQALDGAGIRKGGRISNDQLAMVYFDFWGQTSYLERVHSWRDGFSLDVIPKDLLRDHFISSFSCKIRGERQSFVEGLEVASDLLDTGEMDAVLLGGLFRFYPTLGFGEALENAAAERQWSGSSGIHDAMIVERAAFVVVTRGRSAMQKCRRRTENRPKQVISIPVPPVHLSASDSRDTPLDRLCKAWQDVSGETSPTVYGGMYPSSQIERIESEAAASIAGGIPYENICQRFGDSGCINPFLALLRLFQQKSTSRPSPVAGLLSIAGSNGDTTVLKILREDAF</sequence>
<dbReference type="AlphaFoldDB" id="A0AA41R7L5"/>
<accession>A0AA41R7L5</accession>
<organism evidence="1 2">
    <name type="scientific">Desulfatitalea alkaliphila</name>
    <dbReference type="NCBI Taxonomy" id="2929485"/>
    <lineage>
        <taxon>Bacteria</taxon>
        <taxon>Pseudomonadati</taxon>
        <taxon>Thermodesulfobacteriota</taxon>
        <taxon>Desulfobacteria</taxon>
        <taxon>Desulfobacterales</taxon>
        <taxon>Desulfosarcinaceae</taxon>
        <taxon>Desulfatitalea</taxon>
    </lineage>
</organism>
<keyword evidence="2" id="KW-1185">Reference proteome</keyword>
<evidence type="ECO:0000313" key="2">
    <source>
        <dbReference type="Proteomes" id="UP001165427"/>
    </source>
</evidence>
<comment type="caution">
    <text evidence="1">The sequence shown here is derived from an EMBL/GenBank/DDBJ whole genome shotgun (WGS) entry which is preliminary data.</text>
</comment>
<proteinExistence type="predicted"/>
<gene>
    <name evidence="1" type="ORF">MRX98_20805</name>
</gene>
<protein>
    <submittedName>
        <fullName evidence="1">Uncharacterized protein</fullName>
    </submittedName>
</protein>
<evidence type="ECO:0000313" key="1">
    <source>
        <dbReference type="EMBL" id="MCJ8503028.1"/>
    </source>
</evidence>
<name>A0AA41R7L5_9BACT</name>
<dbReference type="RefSeq" id="WP_246914728.1">
    <property type="nucleotide sequence ID" value="NZ_JALJRB010000040.1"/>
</dbReference>
<dbReference type="Proteomes" id="UP001165427">
    <property type="component" value="Unassembled WGS sequence"/>
</dbReference>